<dbReference type="AlphaFoldDB" id="A0A0E9UP73"/>
<protein>
    <submittedName>
        <fullName evidence="2">Uncharacterized protein</fullName>
    </submittedName>
</protein>
<feature type="region of interest" description="Disordered" evidence="1">
    <location>
        <begin position="1"/>
        <end position="25"/>
    </location>
</feature>
<reference evidence="2" key="2">
    <citation type="journal article" date="2015" name="Fish Shellfish Immunol.">
        <title>Early steps in the European eel (Anguilla anguilla)-Vibrio vulnificus interaction in the gills: Role of the RtxA13 toxin.</title>
        <authorList>
            <person name="Callol A."/>
            <person name="Pajuelo D."/>
            <person name="Ebbesson L."/>
            <person name="Teles M."/>
            <person name="MacKenzie S."/>
            <person name="Amaro C."/>
        </authorList>
    </citation>
    <scope>NUCLEOTIDE SEQUENCE</scope>
</reference>
<reference evidence="2" key="1">
    <citation type="submission" date="2014-11" db="EMBL/GenBank/DDBJ databases">
        <authorList>
            <person name="Amaro Gonzalez C."/>
        </authorList>
    </citation>
    <scope>NUCLEOTIDE SEQUENCE</scope>
</reference>
<proteinExistence type="predicted"/>
<organism evidence="2">
    <name type="scientific">Anguilla anguilla</name>
    <name type="common">European freshwater eel</name>
    <name type="synonym">Muraena anguilla</name>
    <dbReference type="NCBI Taxonomy" id="7936"/>
    <lineage>
        <taxon>Eukaryota</taxon>
        <taxon>Metazoa</taxon>
        <taxon>Chordata</taxon>
        <taxon>Craniata</taxon>
        <taxon>Vertebrata</taxon>
        <taxon>Euteleostomi</taxon>
        <taxon>Actinopterygii</taxon>
        <taxon>Neopterygii</taxon>
        <taxon>Teleostei</taxon>
        <taxon>Anguilliformes</taxon>
        <taxon>Anguillidae</taxon>
        <taxon>Anguilla</taxon>
    </lineage>
</organism>
<dbReference type="EMBL" id="GBXM01040898">
    <property type="protein sequence ID" value="JAH67679.1"/>
    <property type="molecule type" value="Transcribed_RNA"/>
</dbReference>
<accession>A0A0E9UP73</accession>
<sequence length="25" mass="2699">MNEKSTDMTPPPHSTSAFVPNILAL</sequence>
<evidence type="ECO:0000313" key="2">
    <source>
        <dbReference type="EMBL" id="JAH67679.1"/>
    </source>
</evidence>
<evidence type="ECO:0000256" key="1">
    <source>
        <dbReference type="SAM" id="MobiDB-lite"/>
    </source>
</evidence>
<name>A0A0E9UP73_ANGAN</name>